<dbReference type="PROSITE" id="PS51186">
    <property type="entry name" value="GNAT"/>
    <property type="match status" value="1"/>
</dbReference>
<dbReference type="SUPFAM" id="SSF55729">
    <property type="entry name" value="Acyl-CoA N-acyltransferases (Nat)"/>
    <property type="match status" value="1"/>
</dbReference>
<dbReference type="OrthoDB" id="9801656at2"/>
<dbReference type="AlphaFoldDB" id="A0A0J8BR97"/>
<sequence length="176" mass="19945">MRDTSDELSDDHAAVRLRDVLDADLEAFLAYEHDPEAVRRSRFTPRPRDAFMKHWRTSVLGDETCLVQTVLVGDDVAGNVASWWDGDRRFLGYWLGRPYWGRGIGTRALTLFLELDRTRPLYADPFHGNTASVRALERHGFQHAGTVRHGDDEHVLLVLPDSATAAENQRRPPTAP</sequence>
<accession>A0A0J8BR97</accession>
<dbReference type="PATRIC" id="fig|1938.3.peg.9228"/>
<evidence type="ECO:0000259" key="1">
    <source>
        <dbReference type="PROSITE" id="PS51186"/>
    </source>
</evidence>
<dbReference type="PANTHER" id="PTHR43328">
    <property type="entry name" value="ACETYLTRANSFERASE-RELATED"/>
    <property type="match status" value="1"/>
</dbReference>
<name>A0A0J8BR97_STRVR</name>
<organism evidence="2 3">
    <name type="scientific">Streptomyces viridochromogenes</name>
    <dbReference type="NCBI Taxonomy" id="1938"/>
    <lineage>
        <taxon>Bacteria</taxon>
        <taxon>Bacillati</taxon>
        <taxon>Actinomycetota</taxon>
        <taxon>Actinomycetes</taxon>
        <taxon>Kitasatosporales</taxon>
        <taxon>Streptomycetaceae</taxon>
        <taxon>Streptomyces</taxon>
    </lineage>
</organism>
<dbReference type="Pfam" id="PF13302">
    <property type="entry name" value="Acetyltransf_3"/>
    <property type="match status" value="1"/>
</dbReference>
<dbReference type="GO" id="GO:0016747">
    <property type="term" value="F:acyltransferase activity, transferring groups other than amino-acyl groups"/>
    <property type="evidence" value="ECO:0007669"/>
    <property type="project" value="InterPro"/>
</dbReference>
<dbReference type="InterPro" id="IPR016181">
    <property type="entry name" value="Acyl_CoA_acyltransferase"/>
</dbReference>
<gene>
    <name evidence="2" type="ORF">ACM01_40140</name>
</gene>
<evidence type="ECO:0000313" key="2">
    <source>
        <dbReference type="EMBL" id="KMS68110.1"/>
    </source>
</evidence>
<feature type="domain" description="N-acetyltransferase" evidence="1">
    <location>
        <begin position="15"/>
        <end position="162"/>
    </location>
</feature>
<dbReference type="EMBL" id="LFNT01000083">
    <property type="protein sequence ID" value="KMS68110.1"/>
    <property type="molecule type" value="Genomic_DNA"/>
</dbReference>
<evidence type="ECO:0000313" key="3">
    <source>
        <dbReference type="Proteomes" id="UP000037432"/>
    </source>
</evidence>
<dbReference type="InterPro" id="IPR000182">
    <property type="entry name" value="GNAT_dom"/>
</dbReference>
<dbReference type="Gene3D" id="3.40.630.30">
    <property type="match status" value="1"/>
</dbReference>
<dbReference type="RefSeq" id="WP_048586409.1">
    <property type="nucleotide sequence ID" value="NZ_LFNT01000083.1"/>
</dbReference>
<protein>
    <recommendedName>
        <fullName evidence="1">N-acetyltransferase domain-containing protein</fullName>
    </recommendedName>
</protein>
<dbReference type="Proteomes" id="UP000037432">
    <property type="component" value="Unassembled WGS sequence"/>
</dbReference>
<dbReference type="PANTHER" id="PTHR43328:SF1">
    <property type="entry name" value="N-ACETYLTRANSFERASE DOMAIN-CONTAINING PROTEIN"/>
    <property type="match status" value="1"/>
</dbReference>
<comment type="caution">
    <text evidence="2">The sequence shown here is derived from an EMBL/GenBank/DDBJ whole genome shotgun (WGS) entry which is preliminary data.</text>
</comment>
<reference evidence="2 3" key="1">
    <citation type="submission" date="2015-06" db="EMBL/GenBank/DDBJ databases">
        <authorList>
            <person name="Ju K.-S."/>
            <person name="Doroghazi J.R."/>
            <person name="Metcalf W.W."/>
        </authorList>
    </citation>
    <scope>NUCLEOTIDE SEQUENCE [LARGE SCALE GENOMIC DNA]</scope>
    <source>
        <strain evidence="2 3">NRRL 3414</strain>
    </source>
</reference>
<proteinExistence type="predicted"/>